<evidence type="ECO:0000256" key="1">
    <source>
        <dbReference type="SAM" id="MobiDB-lite"/>
    </source>
</evidence>
<protein>
    <recommendedName>
        <fullName evidence="5">DUF3352 domain-containing protein</fullName>
    </recommendedName>
</protein>
<dbReference type="InterPro" id="IPR021787">
    <property type="entry name" value="DUF3352"/>
</dbReference>
<dbReference type="EMBL" id="BAAARE010000004">
    <property type="protein sequence ID" value="GAA2475466.1"/>
    <property type="molecule type" value="Genomic_DNA"/>
</dbReference>
<feature type="transmembrane region" description="Helical" evidence="2">
    <location>
        <begin position="51"/>
        <end position="70"/>
    </location>
</feature>
<feature type="compositionally biased region" description="Low complexity" evidence="1">
    <location>
        <begin position="38"/>
        <end position="48"/>
    </location>
</feature>
<evidence type="ECO:0000256" key="2">
    <source>
        <dbReference type="SAM" id="Phobius"/>
    </source>
</evidence>
<evidence type="ECO:0000313" key="4">
    <source>
        <dbReference type="Proteomes" id="UP001500730"/>
    </source>
</evidence>
<organism evidence="3 4">
    <name type="scientific">Terrabacter carboxydivorans</name>
    <dbReference type="NCBI Taxonomy" id="619730"/>
    <lineage>
        <taxon>Bacteria</taxon>
        <taxon>Bacillati</taxon>
        <taxon>Actinomycetota</taxon>
        <taxon>Actinomycetes</taxon>
        <taxon>Micrococcales</taxon>
        <taxon>Intrasporangiaceae</taxon>
        <taxon>Terrabacter</taxon>
    </lineage>
</organism>
<evidence type="ECO:0000313" key="3">
    <source>
        <dbReference type="EMBL" id="GAA2475466.1"/>
    </source>
</evidence>
<gene>
    <name evidence="3" type="ORF">GCM10009858_11040</name>
</gene>
<evidence type="ECO:0008006" key="5">
    <source>
        <dbReference type="Google" id="ProtNLM"/>
    </source>
</evidence>
<reference evidence="4" key="1">
    <citation type="journal article" date="2019" name="Int. J. Syst. Evol. Microbiol.">
        <title>The Global Catalogue of Microorganisms (GCM) 10K type strain sequencing project: providing services to taxonomists for standard genome sequencing and annotation.</title>
        <authorList>
            <consortium name="The Broad Institute Genomics Platform"/>
            <consortium name="The Broad Institute Genome Sequencing Center for Infectious Disease"/>
            <person name="Wu L."/>
            <person name="Ma J."/>
        </authorList>
    </citation>
    <scope>NUCLEOTIDE SEQUENCE [LARGE SCALE GENOMIC DNA]</scope>
    <source>
        <strain evidence="4">JCM 16259</strain>
    </source>
</reference>
<comment type="caution">
    <text evidence="3">The sequence shown here is derived from an EMBL/GenBank/DDBJ whole genome shotgun (WGS) entry which is preliminary data.</text>
</comment>
<name>A0ABP5Y8X2_9MICO</name>
<keyword evidence="2" id="KW-0812">Transmembrane</keyword>
<dbReference type="Proteomes" id="UP001500730">
    <property type="component" value="Unassembled WGS sequence"/>
</dbReference>
<keyword evidence="2" id="KW-0472">Membrane</keyword>
<accession>A0ABP5Y8X2</accession>
<proteinExistence type="predicted"/>
<sequence length="527" mass="54172">MTEPTRGPADGSAQHYTYPTPAGTAEPVPGGVALSDDPQATPTGGRRRTGLLVGGVVTALVLGGGGAFAFQALSGGGSQPAEVLPGDAYAYVRLDIDPSAGQKIAAVRFLGSLPQVKDTLGSDDPRKKLWEMASKSSSNDCTAKLSYDTDIAPWLGDRIGAAIRPGGTESAPNVALAIQVKDEGAAKDTLTRLFACNKKDKTDLRMKDGYAIVTPAGVGDATLAAVDKGSLAQNPTFSEDMTSLGEQGVMSAWFDMGRGIAELQKLGGPSAMGAVPATGAKGRVAAAVRFDADYVEMAGVVRGADATTSVKGDGAEMASLPADTLAAVNVSGADKMLDGAWPQLKKQIEGLASANGESDPIGQVEQQLDIKLPDDLKVLLGRSFTLSMPDQDLKSDVPVLGAKVVSSDAKRADELAGRLMETAGASSDVLTHKVDGDKVFVATTPDYADDLKAGGRLGDSDSFKLAVGDVSSSTVSFFVDLDKVDKLAQGQLHGEGKTFLESLRALGFNSSTTGSGEGSFGLRLVGN</sequence>
<dbReference type="Pfam" id="PF11832">
    <property type="entry name" value="DUF3352"/>
    <property type="match status" value="1"/>
</dbReference>
<keyword evidence="2" id="KW-1133">Transmembrane helix</keyword>
<feature type="region of interest" description="Disordered" evidence="1">
    <location>
        <begin position="1"/>
        <end position="48"/>
    </location>
</feature>
<dbReference type="RefSeq" id="WP_344253720.1">
    <property type="nucleotide sequence ID" value="NZ_BAAARE010000004.1"/>
</dbReference>
<keyword evidence="4" id="KW-1185">Reference proteome</keyword>